<accession>A0A1W1BR95</accession>
<keyword evidence="1" id="KW-0378">Hydrolase</keyword>
<dbReference type="GO" id="GO:0008843">
    <property type="term" value="F:endochitinase activity"/>
    <property type="evidence" value="ECO:0007669"/>
    <property type="project" value="UniProtKB-EC"/>
</dbReference>
<dbReference type="EMBL" id="FPHE01000067">
    <property type="protein sequence ID" value="SFV56046.1"/>
    <property type="molecule type" value="Genomic_DNA"/>
</dbReference>
<dbReference type="AlphaFoldDB" id="A0A1W1BR95"/>
<dbReference type="PROSITE" id="PS51257">
    <property type="entry name" value="PROKAR_LIPOPROTEIN"/>
    <property type="match status" value="1"/>
</dbReference>
<sequence length="485" mass="54350">MFRKLSWFLSLIALLSFTSCGSGSSEEAKELLEKVLKLVGIPQSIVVNICQDENRDGICGVSELQVKVSIEKGDTVATIWKRIKNTADGKYLLETYDPTLPLLLELQDTDSEHYTDKFTIPFDGLASTEKEKDLSILQAMVDAGYLTTDEISAVEEMDNDDIFYETLLKDFEINLNTLAEQNLSSPRAVLANIKEMAEELKDVGIADELPKRIDSCEDNDSCVEEAMEETIIDENESVKIKDEESKITKELFAGKTLYSAYNDDGVDITEKIIFNSDATGVTWQEIKGGTESGTDSITINGSIVTTTDNEGSEEHEIIRVTSKYIEIKNYDGIDRFYFTQSDAEEALASQNGESDSKTPTNNGFTKEMLKNKVLYHHAYTEDDGAIGYGKMTVISETSWERREIRVSADGETIEEDETFTVPYILEDGKIKSDAGNDYRYLIFNSQDDTAWYVTEEVDRGKDGTIDESENDTLYFSKPADFPAEL</sequence>
<evidence type="ECO:0000313" key="1">
    <source>
        <dbReference type="EMBL" id="SFV56046.1"/>
    </source>
</evidence>
<protein>
    <submittedName>
        <fullName evidence="1">Chitinase</fullName>
        <ecNumber evidence="1">3.2.1.14</ecNumber>
    </submittedName>
</protein>
<organism evidence="1">
    <name type="scientific">hydrothermal vent metagenome</name>
    <dbReference type="NCBI Taxonomy" id="652676"/>
    <lineage>
        <taxon>unclassified sequences</taxon>
        <taxon>metagenomes</taxon>
        <taxon>ecological metagenomes</taxon>
    </lineage>
</organism>
<keyword evidence="1" id="KW-0326">Glycosidase</keyword>
<name>A0A1W1BR95_9ZZZZ</name>
<reference evidence="1" key="1">
    <citation type="submission" date="2016-10" db="EMBL/GenBank/DDBJ databases">
        <authorList>
            <person name="de Groot N.N."/>
        </authorList>
    </citation>
    <scope>NUCLEOTIDE SEQUENCE</scope>
</reference>
<gene>
    <name evidence="1" type="ORF">MNB_SV-12-664</name>
</gene>
<proteinExistence type="predicted"/>
<dbReference type="EC" id="3.2.1.14" evidence="1"/>